<gene>
    <name evidence="2" type="ORF">PCOR1329_LOCUS83507</name>
</gene>
<evidence type="ECO:0000313" key="3">
    <source>
        <dbReference type="Proteomes" id="UP001189429"/>
    </source>
</evidence>
<evidence type="ECO:0008006" key="4">
    <source>
        <dbReference type="Google" id="ProtNLM"/>
    </source>
</evidence>
<keyword evidence="1" id="KW-0732">Signal</keyword>
<reference evidence="2" key="1">
    <citation type="submission" date="2023-10" db="EMBL/GenBank/DDBJ databases">
        <authorList>
            <person name="Chen Y."/>
            <person name="Shah S."/>
            <person name="Dougan E. K."/>
            <person name="Thang M."/>
            <person name="Chan C."/>
        </authorList>
    </citation>
    <scope>NUCLEOTIDE SEQUENCE [LARGE SCALE GENOMIC DNA]</scope>
</reference>
<comment type="caution">
    <text evidence="2">The sequence shown here is derived from an EMBL/GenBank/DDBJ whole genome shotgun (WGS) entry which is preliminary data.</text>
</comment>
<accession>A0ABN9YCI8</accession>
<feature type="signal peptide" evidence="1">
    <location>
        <begin position="1"/>
        <end position="20"/>
    </location>
</feature>
<feature type="chain" id="PRO_5046610218" description="Hexosyltransferase" evidence="1">
    <location>
        <begin position="21"/>
        <end position="310"/>
    </location>
</feature>
<name>A0ABN9YCI8_9DINO</name>
<dbReference type="EMBL" id="CAUYUJ010022104">
    <property type="protein sequence ID" value="CAK0908954.1"/>
    <property type="molecule type" value="Genomic_DNA"/>
</dbReference>
<sequence>MGRFAAAAAALAAARPAALGLQVRDDAEATHPNVAVCMTTIPSHLTTAKGFGALEESLRSVLLEQDYPGRITGYLAVPSRASVREGTGYPEKEAQELMRLMKGRLVIVPIEHDVGPASRYLGCAKMVSNPDDLIVAFDDDISYENSTISSLECAKRHDPEFSWTGHRFMGLRGFQTGQGADGFMMHASDLNGFEEFIESVHKPCFKVDDLAVSEWLTNYKKKPVKALEEKQQNVDACGLVKMPIYKSNCWMAPDKRQKSGERRICRPVIQSVNSLRNDHASGGRGEDMKVCTDALAARCSATDKSDCASR</sequence>
<proteinExistence type="predicted"/>
<organism evidence="2 3">
    <name type="scientific">Prorocentrum cordatum</name>
    <dbReference type="NCBI Taxonomy" id="2364126"/>
    <lineage>
        <taxon>Eukaryota</taxon>
        <taxon>Sar</taxon>
        <taxon>Alveolata</taxon>
        <taxon>Dinophyceae</taxon>
        <taxon>Prorocentrales</taxon>
        <taxon>Prorocentraceae</taxon>
        <taxon>Prorocentrum</taxon>
    </lineage>
</organism>
<evidence type="ECO:0000313" key="2">
    <source>
        <dbReference type="EMBL" id="CAK0908954.1"/>
    </source>
</evidence>
<evidence type="ECO:0000256" key="1">
    <source>
        <dbReference type="SAM" id="SignalP"/>
    </source>
</evidence>
<protein>
    <recommendedName>
        <fullName evidence="4">Hexosyltransferase</fullName>
    </recommendedName>
</protein>
<dbReference type="Proteomes" id="UP001189429">
    <property type="component" value="Unassembled WGS sequence"/>
</dbReference>
<keyword evidence="3" id="KW-1185">Reference proteome</keyword>